<evidence type="ECO:0000256" key="2">
    <source>
        <dbReference type="ARBA" id="ARBA00022840"/>
    </source>
</evidence>
<sequence length="540" mass="59662">MSSSFQIPPSQKRSSIYYIRNETNEPRDSPSSSSGIHEPKSAPLARPPTWEGKDSIKSGSVRSFSTSASRRLSRVSTSEHKQEHPRRSQTPNRLSLVTSQHSATSLSIPPRPSTALSEKAPVLQDASLSSAHDSSPARADTPPHSSTPRPTLLFAIASDDPKEVERVLEHGNGGLTGPIDANDTIGPQAQSALEFTLENEGLKHKLGIVKKLLGYGADPSKAKLNDSTSNDDAELDPATRYYLNRADTATTRRIDALMKRSVFRPLVRMRFGIIGQDRALEQLYRVLSIHSEKISKSPVVVFLCGPSGHGKSMLAHQFGLLLEVPIHTVNMTTLRSADDIWRSYSISSDEVCNATPCTLVEFLANNEGKRCVVVLDEIEKTESKALWSLLVPWELGRCTFEANSRTIDVRNVIWVGTSNIGNALILDYHKSLQRPEEMLTRNEYVELMGTLRPHVSDQLGASVLSRVSAILPFVPFTTAEKRAIASEFLQESAAEHLVQELSREQRERVVEDSLEDFVPSEGARSLYRAVSNLLIDSMDF</sequence>
<dbReference type="InterPro" id="IPR027417">
    <property type="entry name" value="P-loop_NTPase"/>
</dbReference>
<feature type="domain" description="AAA+ ATPase" evidence="4">
    <location>
        <begin position="297"/>
        <end position="436"/>
    </location>
</feature>
<dbReference type="Pfam" id="PF07728">
    <property type="entry name" value="AAA_5"/>
    <property type="match status" value="1"/>
</dbReference>
<dbReference type="InterPro" id="IPR011704">
    <property type="entry name" value="ATPase_dyneun-rel_AAA"/>
</dbReference>
<keyword evidence="6" id="KW-1185">Reference proteome</keyword>
<dbReference type="InterPro" id="IPR050130">
    <property type="entry name" value="ClpA_ClpB"/>
</dbReference>
<evidence type="ECO:0000259" key="4">
    <source>
        <dbReference type="SMART" id="SM00382"/>
    </source>
</evidence>
<feature type="compositionally biased region" description="Basic and acidic residues" evidence="3">
    <location>
        <begin position="77"/>
        <end position="86"/>
    </location>
</feature>
<gene>
    <name evidence="5" type="ORF">C8R41DRAFT_769780</name>
</gene>
<reference evidence="5" key="1">
    <citation type="submission" date="2022-08" db="EMBL/GenBank/DDBJ databases">
        <title>A Global Phylogenomic Analysis of the Shiitake Genus Lentinula.</title>
        <authorList>
            <consortium name="DOE Joint Genome Institute"/>
            <person name="Sierra-Patev S."/>
            <person name="Min B."/>
            <person name="Naranjo-Ortiz M."/>
            <person name="Looney B."/>
            <person name="Konkel Z."/>
            <person name="Slot J.C."/>
            <person name="Sakamoto Y."/>
            <person name="Steenwyk J.L."/>
            <person name="Rokas A."/>
            <person name="Carro J."/>
            <person name="Camarero S."/>
            <person name="Ferreira P."/>
            <person name="Molpeceres G."/>
            <person name="Ruiz-Duenas F.J."/>
            <person name="Serrano A."/>
            <person name="Henrissat B."/>
            <person name="Drula E."/>
            <person name="Hughes K.W."/>
            <person name="Mata J.L."/>
            <person name="Ishikawa N.K."/>
            <person name="Vargas-Isla R."/>
            <person name="Ushijima S."/>
            <person name="Smith C.A."/>
            <person name="Ahrendt S."/>
            <person name="Andreopoulos W."/>
            <person name="He G."/>
            <person name="Labutti K."/>
            <person name="Lipzen A."/>
            <person name="Ng V."/>
            <person name="Riley R."/>
            <person name="Sandor L."/>
            <person name="Barry K."/>
            <person name="Martinez A.T."/>
            <person name="Xiao Y."/>
            <person name="Gibbons J.G."/>
            <person name="Terashima K."/>
            <person name="Grigoriev I.V."/>
            <person name="Hibbett D.S."/>
        </authorList>
    </citation>
    <scope>NUCLEOTIDE SEQUENCE</scope>
    <source>
        <strain evidence="5">RHP3577 ss4</strain>
    </source>
</reference>
<feature type="compositionally biased region" description="Polar residues" evidence="3">
    <location>
        <begin position="1"/>
        <end position="14"/>
    </location>
</feature>
<evidence type="ECO:0000256" key="3">
    <source>
        <dbReference type="SAM" id="MobiDB-lite"/>
    </source>
</evidence>
<dbReference type="SUPFAM" id="SSF52540">
    <property type="entry name" value="P-loop containing nucleoside triphosphate hydrolases"/>
    <property type="match status" value="1"/>
</dbReference>
<keyword evidence="5" id="KW-0378">Hydrolase</keyword>
<dbReference type="GO" id="GO:0016787">
    <property type="term" value="F:hydrolase activity"/>
    <property type="evidence" value="ECO:0007669"/>
    <property type="project" value="UniProtKB-KW"/>
</dbReference>
<dbReference type="SMART" id="SM00382">
    <property type="entry name" value="AAA"/>
    <property type="match status" value="1"/>
</dbReference>
<name>A0ABQ8VAB3_9AGAR</name>
<comment type="caution">
    <text evidence="5">The sequence shown here is derived from an EMBL/GenBank/DDBJ whole genome shotgun (WGS) entry which is preliminary data.</text>
</comment>
<dbReference type="EMBL" id="JANVFT010000055">
    <property type="protein sequence ID" value="KAJ4484006.1"/>
    <property type="molecule type" value="Genomic_DNA"/>
</dbReference>
<evidence type="ECO:0000313" key="6">
    <source>
        <dbReference type="Proteomes" id="UP001150217"/>
    </source>
</evidence>
<feature type="compositionally biased region" description="Polar residues" evidence="3">
    <location>
        <begin position="57"/>
        <end position="76"/>
    </location>
</feature>
<feature type="compositionally biased region" description="Polar residues" evidence="3">
    <location>
        <begin position="88"/>
        <end position="107"/>
    </location>
</feature>
<dbReference type="InterPro" id="IPR003593">
    <property type="entry name" value="AAA+_ATPase"/>
</dbReference>
<evidence type="ECO:0000313" key="5">
    <source>
        <dbReference type="EMBL" id="KAJ4484006.1"/>
    </source>
</evidence>
<dbReference type="InterPro" id="IPR001270">
    <property type="entry name" value="ClpA/B"/>
</dbReference>
<organism evidence="5 6">
    <name type="scientific">Lentinula lateritia</name>
    <dbReference type="NCBI Taxonomy" id="40482"/>
    <lineage>
        <taxon>Eukaryota</taxon>
        <taxon>Fungi</taxon>
        <taxon>Dikarya</taxon>
        <taxon>Basidiomycota</taxon>
        <taxon>Agaricomycotina</taxon>
        <taxon>Agaricomycetes</taxon>
        <taxon>Agaricomycetidae</taxon>
        <taxon>Agaricales</taxon>
        <taxon>Marasmiineae</taxon>
        <taxon>Omphalotaceae</taxon>
        <taxon>Lentinula</taxon>
    </lineage>
</organism>
<dbReference type="Gene3D" id="3.40.50.300">
    <property type="entry name" value="P-loop containing nucleotide triphosphate hydrolases"/>
    <property type="match status" value="1"/>
</dbReference>
<dbReference type="PRINTS" id="PR00300">
    <property type="entry name" value="CLPPROTEASEA"/>
</dbReference>
<protein>
    <submittedName>
        <fullName evidence="5">P-loop containing nucleoside triphosphate hydrolase protein</fullName>
    </submittedName>
</protein>
<evidence type="ECO:0000256" key="1">
    <source>
        <dbReference type="ARBA" id="ARBA00022741"/>
    </source>
</evidence>
<dbReference type="Proteomes" id="UP001150217">
    <property type="component" value="Unassembled WGS sequence"/>
</dbReference>
<accession>A0ABQ8VAB3</accession>
<dbReference type="PANTHER" id="PTHR11638">
    <property type="entry name" value="ATP-DEPENDENT CLP PROTEASE"/>
    <property type="match status" value="1"/>
</dbReference>
<keyword evidence="2" id="KW-0067">ATP-binding</keyword>
<keyword evidence="1" id="KW-0547">Nucleotide-binding</keyword>
<feature type="region of interest" description="Disordered" evidence="3">
    <location>
        <begin position="1"/>
        <end position="151"/>
    </location>
</feature>
<proteinExistence type="predicted"/>
<dbReference type="PANTHER" id="PTHR11638:SF18">
    <property type="entry name" value="HEAT SHOCK PROTEIN 104"/>
    <property type="match status" value="1"/>
</dbReference>